<dbReference type="Pfam" id="PF00293">
    <property type="entry name" value="NUDIX"/>
    <property type="match status" value="1"/>
</dbReference>
<evidence type="ECO:0000313" key="5">
    <source>
        <dbReference type="Proteomes" id="UP001234343"/>
    </source>
</evidence>
<proteinExistence type="predicted"/>
<comment type="caution">
    <text evidence="4">The sequence shown here is derived from an EMBL/GenBank/DDBJ whole genome shotgun (WGS) entry which is preliminary data.</text>
</comment>
<accession>A0ABT7SUT8</accession>
<dbReference type="RefSeq" id="WP_289364146.1">
    <property type="nucleotide sequence ID" value="NZ_JAUCBP010000006.1"/>
</dbReference>
<dbReference type="Proteomes" id="UP001234343">
    <property type="component" value="Unassembled WGS sequence"/>
</dbReference>
<dbReference type="GO" id="GO:0019177">
    <property type="term" value="F:dihydroneopterin triphosphate pyrophosphohydrolase activity"/>
    <property type="evidence" value="ECO:0007669"/>
    <property type="project" value="UniProtKB-EC"/>
</dbReference>
<dbReference type="InterPro" id="IPR003564">
    <property type="entry name" value="DHNTPase"/>
</dbReference>
<dbReference type="CDD" id="cd04664">
    <property type="entry name" value="NUDIX_DHNTPase_like"/>
    <property type="match status" value="1"/>
</dbReference>
<evidence type="ECO:0000259" key="3">
    <source>
        <dbReference type="PROSITE" id="PS51462"/>
    </source>
</evidence>
<gene>
    <name evidence="4" type="primary">nudB</name>
    <name evidence="4" type="ORF">QTP81_05005</name>
</gene>
<reference evidence="4 5" key="1">
    <citation type="submission" date="2023-06" db="EMBL/GenBank/DDBJ databases">
        <title>Alteromonas sp. ASW11-36 isolated from intertidal sand.</title>
        <authorList>
            <person name="Li Y."/>
        </authorList>
    </citation>
    <scope>NUCLEOTIDE SEQUENCE [LARGE SCALE GENOMIC DNA]</scope>
    <source>
        <strain evidence="4 5">ASW11-36</strain>
    </source>
</reference>
<dbReference type="EMBL" id="JAUCBP010000006">
    <property type="protein sequence ID" value="MDM7859951.1"/>
    <property type="molecule type" value="Genomic_DNA"/>
</dbReference>
<evidence type="ECO:0000256" key="2">
    <source>
        <dbReference type="ARBA" id="ARBA00022801"/>
    </source>
</evidence>
<dbReference type="InterPro" id="IPR020084">
    <property type="entry name" value="NUDIX_hydrolase_CS"/>
</dbReference>
<dbReference type="Gene3D" id="3.90.79.10">
    <property type="entry name" value="Nucleoside Triphosphate Pyrophosphohydrolase"/>
    <property type="match status" value="1"/>
</dbReference>
<dbReference type="PRINTS" id="PR01404">
    <property type="entry name" value="NPPPHYDRLASE"/>
</dbReference>
<dbReference type="PROSITE" id="PS51462">
    <property type="entry name" value="NUDIX"/>
    <property type="match status" value="1"/>
</dbReference>
<sequence>MTQFKRPESALVVIYDNQCRVLLLRRDDDAQFWQSVTGTVEAGEAPIQTAYREVWEEVGIKLDPVNMPIQDCHTVNQFEIRKRWQHRYPPGVTVNTEYVFSVCVDGDLPICLTEHTAYEWLSKDAAVKRVWSETNRLAIAQFVPERA</sequence>
<name>A0ABT7SUT8_9ALTE</name>
<organism evidence="4 5">
    <name type="scientific">Alteromonas arenosi</name>
    <dbReference type="NCBI Taxonomy" id="3055817"/>
    <lineage>
        <taxon>Bacteria</taxon>
        <taxon>Pseudomonadati</taxon>
        <taxon>Pseudomonadota</taxon>
        <taxon>Gammaproteobacteria</taxon>
        <taxon>Alteromonadales</taxon>
        <taxon>Alteromonadaceae</taxon>
        <taxon>Alteromonas/Salinimonas group</taxon>
        <taxon>Alteromonas</taxon>
    </lineage>
</organism>
<evidence type="ECO:0000256" key="1">
    <source>
        <dbReference type="ARBA" id="ARBA00001946"/>
    </source>
</evidence>
<dbReference type="EC" id="3.6.1.67" evidence="4"/>
<protein>
    <submittedName>
        <fullName evidence="4">Dihydroneopterin triphosphate diphosphatase</fullName>
        <ecNumber evidence="4">3.6.1.67</ecNumber>
    </submittedName>
</protein>
<dbReference type="PROSITE" id="PS00893">
    <property type="entry name" value="NUDIX_BOX"/>
    <property type="match status" value="1"/>
</dbReference>
<dbReference type="InterPro" id="IPR051325">
    <property type="entry name" value="Nudix_hydrolase_domain"/>
</dbReference>
<keyword evidence="5" id="KW-1185">Reference proteome</keyword>
<dbReference type="PANTHER" id="PTHR21340">
    <property type="entry name" value="DIADENOSINE 5,5-P1,P4-TETRAPHOSPHATE PYROPHOSPHOHYDROLASE MUTT"/>
    <property type="match status" value="1"/>
</dbReference>
<feature type="domain" description="Nudix hydrolase" evidence="3">
    <location>
        <begin position="5"/>
        <end position="143"/>
    </location>
</feature>
<dbReference type="SUPFAM" id="SSF55811">
    <property type="entry name" value="Nudix"/>
    <property type="match status" value="1"/>
</dbReference>
<dbReference type="InterPro" id="IPR000086">
    <property type="entry name" value="NUDIX_hydrolase_dom"/>
</dbReference>
<comment type="cofactor">
    <cofactor evidence="1">
        <name>Mg(2+)</name>
        <dbReference type="ChEBI" id="CHEBI:18420"/>
    </cofactor>
</comment>
<dbReference type="InterPro" id="IPR015797">
    <property type="entry name" value="NUDIX_hydrolase-like_dom_sf"/>
</dbReference>
<keyword evidence="2 4" id="KW-0378">Hydrolase</keyword>
<dbReference type="NCBIfam" id="NF006961">
    <property type="entry name" value="PRK09438.1"/>
    <property type="match status" value="1"/>
</dbReference>
<dbReference type="PANTHER" id="PTHR21340:SF0">
    <property type="entry name" value="BIS(5'-NUCLEOSYL)-TETRAPHOSPHATASE [ASYMMETRICAL]"/>
    <property type="match status" value="1"/>
</dbReference>
<evidence type="ECO:0000313" key="4">
    <source>
        <dbReference type="EMBL" id="MDM7859951.1"/>
    </source>
</evidence>